<proteinExistence type="predicted"/>
<dbReference type="Proteomes" id="UP000285636">
    <property type="component" value="Unassembled WGS sequence"/>
</dbReference>
<evidence type="ECO:0000313" key="2">
    <source>
        <dbReference type="Proteomes" id="UP000285636"/>
    </source>
</evidence>
<protein>
    <submittedName>
        <fullName evidence="1">Uncharacterized protein</fullName>
    </submittedName>
</protein>
<evidence type="ECO:0000313" key="1">
    <source>
        <dbReference type="EMBL" id="RON24187.1"/>
    </source>
</evidence>
<dbReference type="RefSeq" id="WP_123431591.1">
    <property type="nucleotide sequence ID" value="NZ_MOBK01000001.1"/>
</dbReference>
<dbReference type="EMBL" id="MOBK01000001">
    <property type="protein sequence ID" value="RON24187.1"/>
    <property type="molecule type" value="Genomic_DNA"/>
</dbReference>
<sequence length="98" mass="11529">MIECSSPDEIKACRAFALERNRQMFEEAQDLSRCAFEMLDGGDLDVELFDRYRALRRKADLKFQEAIEHLRLLNEDFPPIPLSVSNSHHLRQQLEHRA</sequence>
<reference evidence="1 2" key="1">
    <citation type="submission" date="2016-10" db="EMBL/GenBank/DDBJ databases">
        <title>Comparative genome analysis of multiple Pseudomonas spp. focuses on biocontrol and plant growth promoting traits.</title>
        <authorList>
            <person name="Tao X.-Y."/>
            <person name="Taylor C.G."/>
        </authorList>
    </citation>
    <scope>NUCLEOTIDE SEQUENCE [LARGE SCALE GENOMIC DNA]</scope>
    <source>
        <strain evidence="1 2">38D7</strain>
    </source>
</reference>
<gene>
    <name evidence="1" type="ORF">BK660_00510</name>
</gene>
<dbReference type="AlphaFoldDB" id="A0A423IFI3"/>
<organism evidence="1 2">
    <name type="scientific">Pseudomonas brassicacearum</name>
    <dbReference type="NCBI Taxonomy" id="930166"/>
    <lineage>
        <taxon>Bacteria</taxon>
        <taxon>Pseudomonadati</taxon>
        <taxon>Pseudomonadota</taxon>
        <taxon>Gammaproteobacteria</taxon>
        <taxon>Pseudomonadales</taxon>
        <taxon>Pseudomonadaceae</taxon>
        <taxon>Pseudomonas</taxon>
    </lineage>
</organism>
<accession>A0A423IFI3</accession>
<name>A0A423IFI3_9PSED</name>
<comment type="caution">
    <text evidence="1">The sequence shown here is derived from an EMBL/GenBank/DDBJ whole genome shotgun (WGS) entry which is preliminary data.</text>
</comment>